<gene>
    <name evidence="2" type="ORF">FA13DRAFT_1739259</name>
</gene>
<sequence length="110" mass="12943">MAIPRRESNMYRARGGWRVKWKDVNWGEYTRRTNGHTAKQEQRTLTLKKSPLPRHYTTTHTQRFTQSSGGTLTMPIHRSTPLDPSRIALRRHRLRKHPVRLGILESFGAR</sequence>
<evidence type="ECO:0000256" key="1">
    <source>
        <dbReference type="SAM" id="MobiDB-lite"/>
    </source>
</evidence>
<keyword evidence="3" id="KW-1185">Reference proteome</keyword>
<proteinExistence type="predicted"/>
<dbReference type="AlphaFoldDB" id="A0A4Y7SRB5"/>
<organism evidence="2 3">
    <name type="scientific">Coprinellus micaceus</name>
    <name type="common">Glistening ink-cap mushroom</name>
    <name type="synonym">Coprinus micaceus</name>
    <dbReference type="NCBI Taxonomy" id="71717"/>
    <lineage>
        <taxon>Eukaryota</taxon>
        <taxon>Fungi</taxon>
        <taxon>Dikarya</taxon>
        <taxon>Basidiomycota</taxon>
        <taxon>Agaricomycotina</taxon>
        <taxon>Agaricomycetes</taxon>
        <taxon>Agaricomycetidae</taxon>
        <taxon>Agaricales</taxon>
        <taxon>Agaricineae</taxon>
        <taxon>Psathyrellaceae</taxon>
        <taxon>Coprinellus</taxon>
    </lineage>
</organism>
<protein>
    <submittedName>
        <fullName evidence="2">Uncharacterized protein</fullName>
    </submittedName>
</protein>
<comment type="caution">
    <text evidence="2">The sequence shown here is derived from an EMBL/GenBank/DDBJ whole genome shotgun (WGS) entry which is preliminary data.</text>
</comment>
<feature type="compositionally biased region" description="Polar residues" evidence="1">
    <location>
        <begin position="59"/>
        <end position="71"/>
    </location>
</feature>
<name>A0A4Y7SRB5_COPMI</name>
<feature type="region of interest" description="Disordered" evidence="1">
    <location>
        <begin position="59"/>
        <end position="82"/>
    </location>
</feature>
<reference evidence="2 3" key="1">
    <citation type="journal article" date="2019" name="Nat. Ecol. Evol.">
        <title>Megaphylogeny resolves global patterns of mushroom evolution.</title>
        <authorList>
            <person name="Varga T."/>
            <person name="Krizsan K."/>
            <person name="Foldi C."/>
            <person name="Dima B."/>
            <person name="Sanchez-Garcia M."/>
            <person name="Sanchez-Ramirez S."/>
            <person name="Szollosi G.J."/>
            <person name="Szarkandi J.G."/>
            <person name="Papp V."/>
            <person name="Albert L."/>
            <person name="Andreopoulos W."/>
            <person name="Angelini C."/>
            <person name="Antonin V."/>
            <person name="Barry K.W."/>
            <person name="Bougher N.L."/>
            <person name="Buchanan P."/>
            <person name="Buyck B."/>
            <person name="Bense V."/>
            <person name="Catcheside P."/>
            <person name="Chovatia M."/>
            <person name="Cooper J."/>
            <person name="Damon W."/>
            <person name="Desjardin D."/>
            <person name="Finy P."/>
            <person name="Geml J."/>
            <person name="Haridas S."/>
            <person name="Hughes K."/>
            <person name="Justo A."/>
            <person name="Karasinski D."/>
            <person name="Kautmanova I."/>
            <person name="Kiss B."/>
            <person name="Kocsube S."/>
            <person name="Kotiranta H."/>
            <person name="LaButti K.M."/>
            <person name="Lechner B.E."/>
            <person name="Liimatainen K."/>
            <person name="Lipzen A."/>
            <person name="Lukacs Z."/>
            <person name="Mihaltcheva S."/>
            <person name="Morgado L.N."/>
            <person name="Niskanen T."/>
            <person name="Noordeloos M.E."/>
            <person name="Ohm R.A."/>
            <person name="Ortiz-Santana B."/>
            <person name="Ovrebo C."/>
            <person name="Racz N."/>
            <person name="Riley R."/>
            <person name="Savchenko A."/>
            <person name="Shiryaev A."/>
            <person name="Soop K."/>
            <person name="Spirin V."/>
            <person name="Szebenyi C."/>
            <person name="Tomsovsky M."/>
            <person name="Tulloss R.E."/>
            <person name="Uehling J."/>
            <person name="Grigoriev I.V."/>
            <person name="Vagvolgyi C."/>
            <person name="Papp T."/>
            <person name="Martin F.M."/>
            <person name="Miettinen O."/>
            <person name="Hibbett D.S."/>
            <person name="Nagy L.G."/>
        </authorList>
    </citation>
    <scope>NUCLEOTIDE SEQUENCE [LARGE SCALE GENOMIC DNA]</scope>
    <source>
        <strain evidence="2 3">FP101781</strain>
    </source>
</reference>
<accession>A0A4Y7SRB5</accession>
<dbReference type="EMBL" id="QPFP01000067">
    <property type="protein sequence ID" value="TEB24407.1"/>
    <property type="molecule type" value="Genomic_DNA"/>
</dbReference>
<dbReference type="Proteomes" id="UP000298030">
    <property type="component" value="Unassembled WGS sequence"/>
</dbReference>
<evidence type="ECO:0000313" key="2">
    <source>
        <dbReference type="EMBL" id="TEB24407.1"/>
    </source>
</evidence>
<evidence type="ECO:0000313" key="3">
    <source>
        <dbReference type="Proteomes" id="UP000298030"/>
    </source>
</evidence>